<sequence length="152" mass="17611">MNIIHRDLHTRNVLINGDMPYICDFGCSIFSDLSYEKPDKVYGVRLYMAPEVINDKKSSKEADIFGLGRIIFEVITGRLPFHERKNDFFLQFELARGIKPEIPKDVSRSLKDLMNKCWEIDPENRPNAEYICDALKEEFNTESNSNVELGSM</sequence>
<name>A0ACA9LJ88_9GLOM</name>
<keyword evidence="2" id="KW-1185">Reference proteome</keyword>
<comment type="caution">
    <text evidence="1">The sequence shown here is derived from an EMBL/GenBank/DDBJ whole genome shotgun (WGS) entry which is preliminary data.</text>
</comment>
<reference evidence="1" key="1">
    <citation type="submission" date="2021-06" db="EMBL/GenBank/DDBJ databases">
        <authorList>
            <person name="Kallberg Y."/>
            <person name="Tangrot J."/>
            <person name="Rosling A."/>
        </authorList>
    </citation>
    <scope>NUCLEOTIDE SEQUENCE</scope>
    <source>
        <strain evidence="1">CL356</strain>
    </source>
</reference>
<gene>
    <name evidence="1" type="ORF">ACOLOM_LOCUS4142</name>
</gene>
<organism evidence="1 2">
    <name type="scientific">Acaulospora colombiana</name>
    <dbReference type="NCBI Taxonomy" id="27376"/>
    <lineage>
        <taxon>Eukaryota</taxon>
        <taxon>Fungi</taxon>
        <taxon>Fungi incertae sedis</taxon>
        <taxon>Mucoromycota</taxon>
        <taxon>Glomeromycotina</taxon>
        <taxon>Glomeromycetes</taxon>
        <taxon>Diversisporales</taxon>
        <taxon>Acaulosporaceae</taxon>
        <taxon>Acaulospora</taxon>
    </lineage>
</organism>
<dbReference type="Proteomes" id="UP000789525">
    <property type="component" value="Unassembled WGS sequence"/>
</dbReference>
<protein>
    <submittedName>
        <fullName evidence="1">13250_t:CDS:1</fullName>
    </submittedName>
</protein>
<evidence type="ECO:0000313" key="2">
    <source>
        <dbReference type="Proteomes" id="UP000789525"/>
    </source>
</evidence>
<proteinExistence type="predicted"/>
<dbReference type="EMBL" id="CAJVPT010006603">
    <property type="protein sequence ID" value="CAG8532756.1"/>
    <property type="molecule type" value="Genomic_DNA"/>
</dbReference>
<evidence type="ECO:0000313" key="1">
    <source>
        <dbReference type="EMBL" id="CAG8532756.1"/>
    </source>
</evidence>
<accession>A0ACA9LJ88</accession>